<organism evidence="1 2">
    <name type="scientific">Rhizophagus irregularis (strain DAOM 181602 / DAOM 197198 / MUCL 43194)</name>
    <name type="common">Arbuscular mycorrhizal fungus</name>
    <name type="synonym">Glomus intraradices</name>
    <dbReference type="NCBI Taxonomy" id="747089"/>
    <lineage>
        <taxon>Eukaryota</taxon>
        <taxon>Fungi</taxon>
        <taxon>Fungi incertae sedis</taxon>
        <taxon>Mucoromycota</taxon>
        <taxon>Glomeromycotina</taxon>
        <taxon>Glomeromycetes</taxon>
        <taxon>Glomerales</taxon>
        <taxon>Glomeraceae</taxon>
        <taxon>Rhizophagus</taxon>
    </lineage>
</organism>
<reference evidence="1 2" key="1">
    <citation type="journal article" date="2013" name="Proc. Natl. Acad. Sci. U.S.A.">
        <title>Genome of an arbuscular mycorrhizal fungus provides insight into the oldest plant symbiosis.</title>
        <authorList>
            <person name="Tisserant E."/>
            <person name="Malbreil M."/>
            <person name="Kuo A."/>
            <person name="Kohler A."/>
            <person name="Symeonidi A."/>
            <person name="Balestrini R."/>
            <person name="Charron P."/>
            <person name="Duensing N."/>
            <person name="Frei Dit Frey N."/>
            <person name="Gianinazzi-Pearson V."/>
            <person name="Gilbert L.B."/>
            <person name="Handa Y."/>
            <person name="Herr J.R."/>
            <person name="Hijri M."/>
            <person name="Koul R."/>
            <person name="Kawaguchi M."/>
            <person name="Krajinski F."/>
            <person name="Lammers P.J."/>
            <person name="Masclaux F.G."/>
            <person name="Murat C."/>
            <person name="Morin E."/>
            <person name="Ndikumana S."/>
            <person name="Pagni M."/>
            <person name="Petitpierre D."/>
            <person name="Requena N."/>
            <person name="Rosikiewicz P."/>
            <person name="Riley R."/>
            <person name="Saito K."/>
            <person name="San Clemente H."/>
            <person name="Shapiro H."/>
            <person name="van Tuinen D."/>
            <person name="Becard G."/>
            <person name="Bonfante P."/>
            <person name="Paszkowski U."/>
            <person name="Shachar-Hill Y.Y."/>
            <person name="Tuskan G.A."/>
            <person name="Young P.W."/>
            <person name="Sanders I.R."/>
            <person name="Henrissat B."/>
            <person name="Rensing S.A."/>
            <person name="Grigoriev I.V."/>
            <person name="Corradi N."/>
            <person name="Roux C."/>
            <person name="Martin F."/>
        </authorList>
    </citation>
    <scope>NUCLEOTIDE SEQUENCE [LARGE SCALE GENOMIC DNA]</scope>
    <source>
        <strain evidence="1 2">DAOM 197198</strain>
    </source>
</reference>
<evidence type="ECO:0000313" key="1">
    <source>
        <dbReference type="EMBL" id="POG79860.1"/>
    </source>
</evidence>
<evidence type="ECO:0000313" key="2">
    <source>
        <dbReference type="Proteomes" id="UP000018888"/>
    </source>
</evidence>
<comment type="caution">
    <text evidence="1">The sequence shown here is derived from an EMBL/GenBank/DDBJ whole genome shotgun (WGS) entry which is preliminary data.</text>
</comment>
<sequence length="65" mass="8167">MQMIHFLLKLQIQVRYEIFLQVFHQSIYLEPQIQTHHRIFLQDHHLNQMWILWQVNLFHLKSNSN</sequence>
<dbReference type="EMBL" id="AUPC02000022">
    <property type="protein sequence ID" value="POG79860.1"/>
    <property type="molecule type" value="Genomic_DNA"/>
</dbReference>
<proteinExistence type="predicted"/>
<accession>A0A2P4QQF1</accession>
<keyword evidence="2" id="KW-1185">Reference proteome</keyword>
<dbReference type="Proteomes" id="UP000018888">
    <property type="component" value="Unassembled WGS sequence"/>
</dbReference>
<name>A0A2P4QQF1_RHIID</name>
<protein>
    <submittedName>
        <fullName evidence="1">Uncharacterized protein</fullName>
    </submittedName>
</protein>
<dbReference type="AlphaFoldDB" id="A0A2P4QQF1"/>
<reference evidence="1 2" key="2">
    <citation type="journal article" date="2018" name="New Phytol.">
        <title>High intraspecific genome diversity in the model arbuscular mycorrhizal symbiont Rhizophagus irregularis.</title>
        <authorList>
            <person name="Chen E.C.H."/>
            <person name="Morin E."/>
            <person name="Beaudet D."/>
            <person name="Noel J."/>
            <person name="Yildirir G."/>
            <person name="Ndikumana S."/>
            <person name="Charron P."/>
            <person name="St-Onge C."/>
            <person name="Giorgi J."/>
            <person name="Kruger M."/>
            <person name="Marton T."/>
            <person name="Ropars J."/>
            <person name="Grigoriev I.V."/>
            <person name="Hainaut M."/>
            <person name="Henrissat B."/>
            <person name="Roux C."/>
            <person name="Martin F."/>
            <person name="Corradi N."/>
        </authorList>
    </citation>
    <scope>NUCLEOTIDE SEQUENCE [LARGE SCALE GENOMIC DNA]</scope>
    <source>
        <strain evidence="1 2">DAOM 197198</strain>
    </source>
</reference>
<gene>
    <name evidence="1" type="ORF">GLOIN_2v1523692</name>
</gene>